<gene>
    <name evidence="2" type="ORF">ATL41_2382</name>
</gene>
<protein>
    <recommendedName>
        <fullName evidence="4">CDP-glycerol:poly(Glycerophosphate) glycerophosphotransferase</fullName>
    </recommendedName>
</protein>
<comment type="caution">
    <text evidence="2">The sequence shown here is derived from an EMBL/GenBank/DDBJ whole genome shotgun (WGS) entry which is preliminary data.</text>
</comment>
<organism evidence="2 3">
    <name type="scientific">Flavimobilis soli</name>
    <dbReference type="NCBI Taxonomy" id="442709"/>
    <lineage>
        <taxon>Bacteria</taxon>
        <taxon>Bacillati</taxon>
        <taxon>Actinomycetota</taxon>
        <taxon>Actinomycetes</taxon>
        <taxon>Micrococcales</taxon>
        <taxon>Jonesiaceae</taxon>
        <taxon>Flavimobilis</taxon>
    </lineage>
</organism>
<feature type="transmembrane region" description="Helical" evidence="1">
    <location>
        <begin position="96"/>
        <end position="114"/>
    </location>
</feature>
<keyword evidence="3" id="KW-1185">Reference proteome</keyword>
<accession>A0A2A9EH76</accession>
<evidence type="ECO:0000313" key="2">
    <source>
        <dbReference type="EMBL" id="PFG37615.1"/>
    </source>
</evidence>
<feature type="transmembrane region" description="Helical" evidence="1">
    <location>
        <begin position="70"/>
        <end position="90"/>
    </location>
</feature>
<evidence type="ECO:0000313" key="3">
    <source>
        <dbReference type="Proteomes" id="UP000221394"/>
    </source>
</evidence>
<reference evidence="2 3" key="1">
    <citation type="submission" date="2017-10" db="EMBL/GenBank/DDBJ databases">
        <title>Sequencing the genomes of 1000 actinobacteria strains.</title>
        <authorList>
            <person name="Klenk H.-P."/>
        </authorList>
    </citation>
    <scope>NUCLEOTIDE SEQUENCE [LARGE SCALE GENOMIC DNA]</scope>
    <source>
        <strain evidence="2 3">DSM 21574</strain>
    </source>
</reference>
<keyword evidence="1" id="KW-0472">Membrane</keyword>
<dbReference type="AlphaFoldDB" id="A0A2A9EH76"/>
<dbReference type="Gene3D" id="3.40.50.12580">
    <property type="match status" value="1"/>
</dbReference>
<feature type="transmembrane region" description="Helical" evidence="1">
    <location>
        <begin position="16"/>
        <end position="49"/>
    </location>
</feature>
<evidence type="ECO:0008006" key="4">
    <source>
        <dbReference type="Google" id="ProtNLM"/>
    </source>
</evidence>
<dbReference type="EMBL" id="PDJH01000001">
    <property type="protein sequence ID" value="PFG37615.1"/>
    <property type="molecule type" value="Genomic_DNA"/>
</dbReference>
<keyword evidence="1" id="KW-0812">Transmembrane</keyword>
<dbReference type="OrthoDB" id="7806295at2"/>
<sequence length="620" mass="65768">MLSRIAALRSAAPESLVALGLMIASLLAAAVAALLGTSLAPWLLLVSLLAEVTMRATRSGKLVSASLARAALGATTLYTLRTALLLVWCAVSDHDVLVPAALIAVAVLVLRLAGTRLARVVRRRNTPAIAVRNLDVPAAAPAPVRWPSAGRWKVLCEALVIIAVVLLPAQPWWAALVAVGAAAFATLRSVLAVLDLRAIGGSRTSQSLLPQVRAAIDARAPRTALYFSGDVASVYQANMWLETLERTAPDAVVIMRERNVFAALGPTSLPVVCVPDATTLMNLGLPTLRVALYPTNVGKNIHLLREPHIKSVFIGHGDSDKSASFNPYSRVYDEIWVAGPAGRERYRRAMIGIDDARVREVGRPQVADLAAAPPREAAVPTLLYAPTWEGWNEDQNYCSLETVGLPLVRRVVESGLPVRVIYRPHPFTGRRLASVAAANREIVRLLGDAVPAPPALDTTPGLSAVAVADALRARDEAWFAGLDARTHVALQRSWGVSMSACMAEATMLLTDVSSVLSDFLATDRPYAVADPRGVGRERFVEEFPSAAGGAVVTTAADVEALLDALARGVDELAGVRAALRGQLLGDHPEDAHATFRQAIADLAARADDRARAVARAAGTL</sequence>
<evidence type="ECO:0000256" key="1">
    <source>
        <dbReference type="SAM" id="Phobius"/>
    </source>
</evidence>
<proteinExistence type="predicted"/>
<name>A0A2A9EH76_9MICO</name>
<dbReference type="RefSeq" id="WP_098458638.1">
    <property type="nucleotide sequence ID" value="NZ_PDJH01000001.1"/>
</dbReference>
<dbReference type="InterPro" id="IPR043148">
    <property type="entry name" value="TagF_C"/>
</dbReference>
<dbReference type="Proteomes" id="UP000221394">
    <property type="component" value="Unassembled WGS sequence"/>
</dbReference>
<keyword evidence="1" id="KW-1133">Transmembrane helix</keyword>